<reference evidence="2" key="1">
    <citation type="journal article" date="2019" name="MBio">
        <title>Comparative genomics for the elucidation of multidrug resistance (MDR) in Candida lusitaniae.</title>
        <authorList>
            <person name="Kannan A."/>
            <person name="Asner S.A."/>
            <person name="Trachsel E."/>
            <person name="Kelly S."/>
            <person name="Parker J."/>
            <person name="Sanglard D."/>
        </authorList>
    </citation>
    <scope>NUCLEOTIDE SEQUENCE [LARGE SCALE GENOMIC DNA]</scope>
    <source>
        <strain evidence="2">P1</strain>
    </source>
</reference>
<evidence type="ECO:0000313" key="1">
    <source>
        <dbReference type="EMBL" id="QFZ27795.1"/>
    </source>
</evidence>
<dbReference type="Proteomes" id="UP000326582">
    <property type="component" value="Chromosome 3"/>
</dbReference>
<organism evidence="1 2">
    <name type="scientific">Clavispora lusitaniae</name>
    <name type="common">Candida lusitaniae</name>
    <dbReference type="NCBI Taxonomy" id="36911"/>
    <lineage>
        <taxon>Eukaryota</taxon>
        <taxon>Fungi</taxon>
        <taxon>Dikarya</taxon>
        <taxon>Ascomycota</taxon>
        <taxon>Saccharomycotina</taxon>
        <taxon>Pichiomycetes</taxon>
        <taxon>Metschnikowiaceae</taxon>
        <taxon>Clavispora</taxon>
    </lineage>
</organism>
<evidence type="ECO:0000313" key="2">
    <source>
        <dbReference type="Proteomes" id="UP000326582"/>
    </source>
</evidence>
<keyword evidence="2" id="KW-1185">Reference proteome</keyword>
<dbReference type="EMBL" id="CP038486">
    <property type="protein sequence ID" value="QFZ27795.1"/>
    <property type="molecule type" value="Genomic_DNA"/>
</dbReference>
<keyword evidence="1" id="KW-0689">Ribosomal protein</keyword>
<protein>
    <submittedName>
        <fullName evidence="1">60S ribosomal protein</fullName>
    </submittedName>
</protein>
<keyword evidence="1" id="KW-0687">Ribonucleoprotein</keyword>
<name>A0ACD0WK22_CLALS</name>
<gene>
    <name evidence="1" type="ORF">EJF14_30782</name>
</gene>
<proteinExistence type="predicted"/>
<accession>A0ACD0WK22</accession>
<sequence length="291" mass="31704">MIVQADVSSRIQLQRQQTYYGLLLCFITIYTPKSAIRLVLSLLSTSQQTGSSSSNQTSLLTWNSTSRDGRGLTNMLMVTTTVRVINWVHGHTSSSRPRVSLDLVLVESSTSLQQWLVDSTTTSNDTNDTSGVRGDDLLGTRWQLDSGLTFIWVVSNNDNVVTGGSTQSTSVTNLLFDVRDNGTFWTRAQWQNVTDVQRSLLTTVDELASVNTFVGNEDFLSQLVSVWVSEGNLGQWSTSTWVVDNSLDDTTDVAVTFGIVQGSQLGSTLSQSGVRSEDGAGTLSLVTNHST</sequence>